<evidence type="ECO:0000313" key="5">
    <source>
        <dbReference type="Proteomes" id="UP001627154"/>
    </source>
</evidence>
<organism evidence="3 5">
    <name type="scientific">Trichogramma kaykai</name>
    <dbReference type="NCBI Taxonomy" id="54128"/>
    <lineage>
        <taxon>Eukaryota</taxon>
        <taxon>Metazoa</taxon>
        <taxon>Ecdysozoa</taxon>
        <taxon>Arthropoda</taxon>
        <taxon>Hexapoda</taxon>
        <taxon>Insecta</taxon>
        <taxon>Pterygota</taxon>
        <taxon>Neoptera</taxon>
        <taxon>Endopterygota</taxon>
        <taxon>Hymenoptera</taxon>
        <taxon>Apocrita</taxon>
        <taxon>Proctotrupomorpha</taxon>
        <taxon>Chalcidoidea</taxon>
        <taxon>Trichogrammatidae</taxon>
        <taxon>Trichogramma</taxon>
    </lineage>
</organism>
<sequence length="345" mass="39382">MEKEARYQSVANHRASRRTRGAVARIPRSRNSRTPGSERNAASTPEDTRDYVRNCTTCKEIKKNRTLPYAQRVHKPSKPWDTVALDLMGPYPATNDGSRHLLVVTDMFSRWVEVFPIVATDATTIAARVEKDVFARWGFPRAVLTDNGTQCTSKAWAIACKTWQAIPWTTANYWPQANPTERRNQEIKTALRTQLRGWPHNEWDEHLPKILFQLRNRRNAATGKTPAEILLGRELLLPGEWKFPHPFTAEKEAELEAVRRHRAKYQATYIKDGEQTESHFKIGEMVYIRASPFSKASKNYCAGFASPWEGPFPIVRIKKSGIYVVGKGKSVTTHVSRIKPVEKGR</sequence>
<dbReference type="InterPro" id="IPR012337">
    <property type="entry name" value="RNaseH-like_sf"/>
</dbReference>
<dbReference type="Proteomes" id="UP001627154">
    <property type="component" value="Unassembled WGS sequence"/>
</dbReference>
<dbReference type="EMBL" id="JBJJXI010000083">
    <property type="protein sequence ID" value="KAL3395311.1"/>
    <property type="molecule type" value="Genomic_DNA"/>
</dbReference>
<dbReference type="InterPro" id="IPR036397">
    <property type="entry name" value="RNaseH_sf"/>
</dbReference>
<evidence type="ECO:0000313" key="4">
    <source>
        <dbReference type="EMBL" id="KAL3395311.1"/>
    </source>
</evidence>
<dbReference type="AlphaFoldDB" id="A0ABD2WRQ5"/>
<dbReference type="PROSITE" id="PS50994">
    <property type="entry name" value="INTEGRASE"/>
    <property type="match status" value="1"/>
</dbReference>
<dbReference type="PANTHER" id="PTHR37984:SF5">
    <property type="entry name" value="PROTEIN NYNRIN-LIKE"/>
    <property type="match status" value="1"/>
</dbReference>
<keyword evidence="5" id="KW-1185">Reference proteome</keyword>
<dbReference type="Gene3D" id="3.30.420.10">
    <property type="entry name" value="Ribonuclease H-like superfamily/Ribonuclease H"/>
    <property type="match status" value="1"/>
</dbReference>
<accession>A0ABD2WRQ5</accession>
<name>A0ABD2WRQ5_9HYME</name>
<dbReference type="PANTHER" id="PTHR37984">
    <property type="entry name" value="PROTEIN CBG26694"/>
    <property type="match status" value="1"/>
</dbReference>
<feature type="domain" description="Integrase catalytic" evidence="2">
    <location>
        <begin position="75"/>
        <end position="234"/>
    </location>
</feature>
<dbReference type="EMBL" id="JBJJXI010000083">
    <property type="protein sequence ID" value="KAL3395309.1"/>
    <property type="molecule type" value="Genomic_DNA"/>
</dbReference>
<feature type="compositionally biased region" description="Polar residues" evidence="1">
    <location>
        <begin position="32"/>
        <end position="45"/>
    </location>
</feature>
<dbReference type="InterPro" id="IPR001584">
    <property type="entry name" value="Integrase_cat-core"/>
</dbReference>
<feature type="region of interest" description="Disordered" evidence="1">
    <location>
        <begin position="1"/>
        <end position="48"/>
    </location>
</feature>
<dbReference type="SUPFAM" id="SSF53098">
    <property type="entry name" value="Ribonuclease H-like"/>
    <property type="match status" value="1"/>
</dbReference>
<evidence type="ECO:0000256" key="1">
    <source>
        <dbReference type="SAM" id="MobiDB-lite"/>
    </source>
</evidence>
<evidence type="ECO:0000259" key="2">
    <source>
        <dbReference type="PROSITE" id="PS50994"/>
    </source>
</evidence>
<protein>
    <recommendedName>
        <fullName evidence="2">Integrase catalytic domain-containing protein</fullName>
    </recommendedName>
</protein>
<evidence type="ECO:0000313" key="3">
    <source>
        <dbReference type="EMBL" id="KAL3395309.1"/>
    </source>
</evidence>
<dbReference type="InterPro" id="IPR050951">
    <property type="entry name" value="Retrovirus_Pol_polyprotein"/>
</dbReference>
<reference evidence="3 5" key="1">
    <citation type="journal article" date="2024" name="bioRxiv">
        <title>A reference genome for Trichogramma kaykai: A tiny desert-dwelling parasitoid wasp with competing sex-ratio distorters.</title>
        <authorList>
            <person name="Culotta J."/>
            <person name="Lindsey A.R."/>
        </authorList>
    </citation>
    <scope>NUCLEOTIDE SEQUENCE [LARGE SCALE GENOMIC DNA]</scope>
    <source>
        <strain evidence="3 5">KSX58</strain>
    </source>
</reference>
<comment type="caution">
    <text evidence="3">The sequence shown here is derived from an EMBL/GenBank/DDBJ whole genome shotgun (WGS) entry which is preliminary data.</text>
</comment>
<proteinExistence type="predicted"/>
<dbReference type="Pfam" id="PF00665">
    <property type="entry name" value="rve"/>
    <property type="match status" value="1"/>
</dbReference>
<gene>
    <name evidence="3" type="ORF">TKK_010579</name>
    <name evidence="4" type="ORF">TKK_010581</name>
</gene>